<name>A0A444WAV2_9FLAO</name>
<evidence type="ECO:0000313" key="1">
    <source>
        <dbReference type="EMBL" id="RYJ42933.1"/>
    </source>
</evidence>
<sequence length="51" mass="6381">MFGSFIESNKLHFPKSSIFYYFKEGNLFLRKRFRNFEKKLLQWILQVLQVY</sequence>
<organism evidence="1 2">
    <name type="scientific">Flavobacterium beibuense</name>
    <dbReference type="NCBI Taxonomy" id="657326"/>
    <lineage>
        <taxon>Bacteria</taxon>
        <taxon>Pseudomonadati</taxon>
        <taxon>Bacteroidota</taxon>
        <taxon>Flavobacteriia</taxon>
        <taxon>Flavobacteriales</taxon>
        <taxon>Flavobacteriaceae</taxon>
        <taxon>Flavobacterium</taxon>
    </lineage>
</organism>
<accession>A0A444WAV2</accession>
<proteinExistence type="predicted"/>
<keyword evidence="2" id="KW-1185">Reference proteome</keyword>
<gene>
    <name evidence="1" type="ORF">NU09_2032</name>
</gene>
<protein>
    <submittedName>
        <fullName evidence="1">Uncharacterized protein</fullName>
    </submittedName>
</protein>
<reference evidence="1 2" key="1">
    <citation type="submission" date="2014-12" db="EMBL/GenBank/DDBJ databases">
        <title>Genome sequence of Flavobacterium beibuense RSKm HC5.</title>
        <authorList>
            <person name="Kim J.F."/>
            <person name="Song J.Y."/>
            <person name="Kwak M.-J."/>
            <person name="Lee S.-W."/>
        </authorList>
    </citation>
    <scope>NUCLEOTIDE SEQUENCE [LARGE SCALE GENOMIC DNA]</scope>
    <source>
        <strain evidence="1 2">RSKm HC5</strain>
    </source>
</reference>
<dbReference type="AlphaFoldDB" id="A0A444WAV2"/>
<evidence type="ECO:0000313" key="2">
    <source>
        <dbReference type="Proteomes" id="UP000289775"/>
    </source>
</evidence>
<dbReference type="Proteomes" id="UP000289775">
    <property type="component" value="Unassembled WGS sequence"/>
</dbReference>
<dbReference type="EMBL" id="JUIW01000006">
    <property type="protein sequence ID" value="RYJ42933.1"/>
    <property type="molecule type" value="Genomic_DNA"/>
</dbReference>
<comment type="caution">
    <text evidence="1">The sequence shown here is derived from an EMBL/GenBank/DDBJ whole genome shotgun (WGS) entry which is preliminary data.</text>
</comment>